<feature type="compositionally biased region" description="Acidic residues" evidence="2">
    <location>
        <begin position="59"/>
        <end position="73"/>
    </location>
</feature>
<feature type="domain" description="Xylanolytic transcriptional activator regulatory" evidence="3">
    <location>
        <begin position="255"/>
        <end position="327"/>
    </location>
</feature>
<name>A0A9P8VTU4_9HYPO</name>
<dbReference type="InterPro" id="IPR050797">
    <property type="entry name" value="Carb_Metab_Trans_Reg"/>
</dbReference>
<proteinExistence type="predicted"/>
<dbReference type="EMBL" id="JAGPYM010000035">
    <property type="protein sequence ID" value="KAH6876412.1"/>
    <property type="molecule type" value="Genomic_DNA"/>
</dbReference>
<gene>
    <name evidence="4" type="ORF">B0T10DRAFT_465317</name>
</gene>
<dbReference type="OrthoDB" id="2283488at2759"/>
<protein>
    <recommendedName>
        <fullName evidence="3">Xylanolytic transcriptional activator regulatory domain-containing protein</fullName>
    </recommendedName>
</protein>
<organism evidence="4 5">
    <name type="scientific">Thelonectria olida</name>
    <dbReference type="NCBI Taxonomy" id="1576542"/>
    <lineage>
        <taxon>Eukaryota</taxon>
        <taxon>Fungi</taxon>
        <taxon>Dikarya</taxon>
        <taxon>Ascomycota</taxon>
        <taxon>Pezizomycotina</taxon>
        <taxon>Sordariomycetes</taxon>
        <taxon>Hypocreomycetidae</taxon>
        <taxon>Hypocreales</taxon>
        <taxon>Nectriaceae</taxon>
        <taxon>Thelonectria</taxon>
    </lineage>
</organism>
<sequence length="516" mass="58236">MTESIVDFFVSKCQLCDQRSPTCSQCGIAALLCTYDIPRRKRGPKPRDRSYGIDISLDVGDDQGEAETPDLDDCQPQVVSDSLRSPPHRVNPVVGLESGIVVTQPMTHHKELLSSMAKKGLTPDESVEHCISLYIEFVFPLIPILCESTLRSQASLMLPPFIRETGSPLLPLTPDMVHSVRTYSLTASLCAFIAHIRPCEDHPRDDTLAALFLASSQAMLHPYSGYDISYPNSTSLSIRIFQSSCYHMMGNSCLAWHVMGEAVRLAQQMRLYNERSYHGMDPIEAKMCRNAFWYLCSADRSASLLPERTLSLQGPYTAAFCQSETPPLLDPSRPENYGQFEGRLLMGVWKDHQVWKLGVDVLADLDIFLAASSRTGNGTEITLTQQRSLREAYLRFIGVLDDLPDDLTLNAAVHDLKDERERYQRRAFWIQKMNITLTYHYLRMSILNRFISAKIPQVLGLHDDPTSIACRKVEIAHELLNSVTSLPLESLQANGEPCNMKWPKWLKEPRRTSSCY</sequence>
<dbReference type="SMART" id="SM00906">
    <property type="entry name" value="Fungal_trans"/>
    <property type="match status" value="1"/>
</dbReference>
<feature type="region of interest" description="Disordered" evidence="2">
    <location>
        <begin position="42"/>
        <end position="73"/>
    </location>
</feature>
<keyword evidence="1" id="KW-0539">Nucleus</keyword>
<keyword evidence="5" id="KW-1185">Reference proteome</keyword>
<dbReference type="InterPro" id="IPR007219">
    <property type="entry name" value="XnlR_reg_dom"/>
</dbReference>
<evidence type="ECO:0000256" key="2">
    <source>
        <dbReference type="SAM" id="MobiDB-lite"/>
    </source>
</evidence>
<dbReference type="AlphaFoldDB" id="A0A9P8VTU4"/>
<dbReference type="PANTHER" id="PTHR31668">
    <property type="entry name" value="GLUCOSE TRANSPORT TRANSCRIPTION REGULATOR RGT1-RELATED-RELATED"/>
    <property type="match status" value="1"/>
</dbReference>
<comment type="caution">
    <text evidence="4">The sequence shown here is derived from an EMBL/GenBank/DDBJ whole genome shotgun (WGS) entry which is preliminary data.</text>
</comment>
<dbReference type="Pfam" id="PF04082">
    <property type="entry name" value="Fungal_trans"/>
    <property type="match status" value="1"/>
</dbReference>
<dbReference type="Proteomes" id="UP000777438">
    <property type="component" value="Unassembled WGS sequence"/>
</dbReference>
<reference evidence="4 5" key="1">
    <citation type="journal article" date="2021" name="Nat. Commun.">
        <title>Genetic determinants of endophytism in the Arabidopsis root mycobiome.</title>
        <authorList>
            <person name="Mesny F."/>
            <person name="Miyauchi S."/>
            <person name="Thiergart T."/>
            <person name="Pickel B."/>
            <person name="Atanasova L."/>
            <person name="Karlsson M."/>
            <person name="Huettel B."/>
            <person name="Barry K.W."/>
            <person name="Haridas S."/>
            <person name="Chen C."/>
            <person name="Bauer D."/>
            <person name="Andreopoulos W."/>
            <person name="Pangilinan J."/>
            <person name="LaButti K."/>
            <person name="Riley R."/>
            <person name="Lipzen A."/>
            <person name="Clum A."/>
            <person name="Drula E."/>
            <person name="Henrissat B."/>
            <person name="Kohler A."/>
            <person name="Grigoriev I.V."/>
            <person name="Martin F.M."/>
            <person name="Hacquard S."/>
        </authorList>
    </citation>
    <scope>NUCLEOTIDE SEQUENCE [LARGE SCALE GENOMIC DNA]</scope>
    <source>
        <strain evidence="4 5">MPI-CAGE-CH-0241</strain>
    </source>
</reference>
<evidence type="ECO:0000313" key="4">
    <source>
        <dbReference type="EMBL" id="KAH6876412.1"/>
    </source>
</evidence>
<evidence type="ECO:0000256" key="1">
    <source>
        <dbReference type="ARBA" id="ARBA00023242"/>
    </source>
</evidence>
<evidence type="ECO:0000259" key="3">
    <source>
        <dbReference type="SMART" id="SM00906"/>
    </source>
</evidence>
<evidence type="ECO:0000313" key="5">
    <source>
        <dbReference type="Proteomes" id="UP000777438"/>
    </source>
</evidence>
<dbReference type="GO" id="GO:0003677">
    <property type="term" value="F:DNA binding"/>
    <property type="evidence" value="ECO:0007669"/>
    <property type="project" value="InterPro"/>
</dbReference>
<dbReference type="CDD" id="cd12148">
    <property type="entry name" value="fungal_TF_MHR"/>
    <property type="match status" value="1"/>
</dbReference>
<dbReference type="GO" id="GO:0008270">
    <property type="term" value="F:zinc ion binding"/>
    <property type="evidence" value="ECO:0007669"/>
    <property type="project" value="InterPro"/>
</dbReference>
<accession>A0A9P8VTU4</accession>
<dbReference type="GO" id="GO:0006351">
    <property type="term" value="P:DNA-templated transcription"/>
    <property type="evidence" value="ECO:0007669"/>
    <property type="project" value="InterPro"/>
</dbReference>